<comment type="caution">
    <text evidence="2">The sequence shown here is derived from an EMBL/GenBank/DDBJ whole genome shotgun (WGS) entry which is preliminary data.</text>
</comment>
<evidence type="ECO:0000256" key="1">
    <source>
        <dbReference type="SAM" id="SignalP"/>
    </source>
</evidence>
<evidence type="ECO:0000313" key="2">
    <source>
        <dbReference type="EMBL" id="GAA3953711.1"/>
    </source>
</evidence>
<keyword evidence="3" id="KW-1185">Reference proteome</keyword>
<name>A0ABP7NTJ1_9BACT</name>
<keyword evidence="1" id="KW-0732">Signal</keyword>
<proteinExistence type="predicted"/>
<dbReference type="EMBL" id="BAABDH010000112">
    <property type="protein sequence ID" value="GAA3953711.1"/>
    <property type="molecule type" value="Genomic_DNA"/>
</dbReference>
<gene>
    <name evidence="2" type="ORF">GCM10022406_39270</name>
</gene>
<organism evidence="2 3">
    <name type="scientific">Hymenobacter algoricola</name>
    <dbReference type="NCBI Taxonomy" id="486267"/>
    <lineage>
        <taxon>Bacteria</taxon>
        <taxon>Pseudomonadati</taxon>
        <taxon>Bacteroidota</taxon>
        <taxon>Cytophagia</taxon>
        <taxon>Cytophagales</taxon>
        <taxon>Hymenobacteraceae</taxon>
        <taxon>Hymenobacter</taxon>
    </lineage>
</organism>
<reference evidence="3" key="1">
    <citation type="journal article" date="2019" name="Int. J. Syst. Evol. Microbiol.">
        <title>The Global Catalogue of Microorganisms (GCM) 10K type strain sequencing project: providing services to taxonomists for standard genome sequencing and annotation.</title>
        <authorList>
            <consortium name="The Broad Institute Genomics Platform"/>
            <consortium name="The Broad Institute Genome Sequencing Center for Infectious Disease"/>
            <person name="Wu L."/>
            <person name="Ma J."/>
        </authorList>
    </citation>
    <scope>NUCLEOTIDE SEQUENCE [LARGE SCALE GENOMIC DNA]</scope>
    <source>
        <strain evidence="3">JCM 17214</strain>
    </source>
</reference>
<feature type="chain" id="PRO_5046688867" evidence="1">
    <location>
        <begin position="26"/>
        <end position="216"/>
    </location>
</feature>
<feature type="signal peptide" evidence="1">
    <location>
        <begin position="1"/>
        <end position="25"/>
    </location>
</feature>
<sequence length="216" mass="23917">MRISRPSGKIIICGLCLLGPIYAFSQTTPAPKPTGEVRRYLKEASVPAYKSLSDTIAPTLYLSKTEKLVQVDGSSPRWVKVRRGTTDLFVSERFIEPLAAAGATNLSGKRVRTIGPATYAVAKTNSSLIGRGRFLMLDEGVIHRLKDAYYQDEQGLAMEFETEAAVLNFLDSLGWIITSSRQELFPQAGMDLNTGPSRKYAFDNVYILKRKSTETK</sequence>
<protein>
    <submittedName>
        <fullName evidence="2">Uncharacterized protein</fullName>
    </submittedName>
</protein>
<accession>A0ABP7NTJ1</accession>
<dbReference type="Proteomes" id="UP001499909">
    <property type="component" value="Unassembled WGS sequence"/>
</dbReference>
<evidence type="ECO:0000313" key="3">
    <source>
        <dbReference type="Proteomes" id="UP001499909"/>
    </source>
</evidence>